<organism evidence="5 6">
    <name type="scientific">Coprinellus micaceus</name>
    <name type="common">Glistening ink-cap mushroom</name>
    <name type="synonym">Coprinus micaceus</name>
    <dbReference type="NCBI Taxonomy" id="71717"/>
    <lineage>
        <taxon>Eukaryota</taxon>
        <taxon>Fungi</taxon>
        <taxon>Dikarya</taxon>
        <taxon>Basidiomycota</taxon>
        <taxon>Agaricomycotina</taxon>
        <taxon>Agaricomycetes</taxon>
        <taxon>Agaricomycetidae</taxon>
        <taxon>Agaricales</taxon>
        <taxon>Agaricineae</taxon>
        <taxon>Psathyrellaceae</taxon>
        <taxon>Coprinellus</taxon>
    </lineage>
</organism>
<evidence type="ECO:0000259" key="4">
    <source>
        <dbReference type="Pfam" id="PF25543"/>
    </source>
</evidence>
<evidence type="ECO:0000256" key="2">
    <source>
        <dbReference type="SAM" id="MobiDB-lite"/>
    </source>
</evidence>
<evidence type="ECO:0008006" key="7">
    <source>
        <dbReference type="Google" id="ProtNLM"/>
    </source>
</evidence>
<proteinExistence type="predicted"/>
<evidence type="ECO:0000256" key="1">
    <source>
        <dbReference type="SAM" id="Coils"/>
    </source>
</evidence>
<dbReference type="Pfam" id="PF25540">
    <property type="entry name" value="DUF7923"/>
    <property type="match status" value="1"/>
</dbReference>
<evidence type="ECO:0000259" key="3">
    <source>
        <dbReference type="Pfam" id="PF25540"/>
    </source>
</evidence>
<feature type="compositionally biased region" description="Polar residues" evidence="2">
    <location>
        <begin position="317"/>
        <end position="328"/>
    </location>
</feature>
<feature type="coiled-coil region" evidence="1">
    <location>
        <begin position="59"/>
        <end position="86"/>
    </location>
</feature>
<dbReference type="OrthoDB" id="2270193at2759"/>
<evidence type="ECO:0000313" key="6">
    <source>
        <dbReference type="Proteomes" id="UP000298030"/>
    </source>
</evidence>
<dbReference type="InterPro" id="IPR057654">
    <property type="entry name" value="Znf-CCCH_tandem"/>
</dbReference>
<feature type="domain" description="Tandem CCCH zinc finger" evidence="4">
    <location>
        <begin position="375"/>
        <end position="430"/>
    </location>
</feature>
<name>A0A4Y7SJQ7_COPMI</name>
<dbReference type="Pfam" id="PF25543">
    <property type="entry name" value="zf-CCCH_tandem"/>
    <property type="match status" value="1"/>
</dbReference>
<comment type="caution">
    <text evidence="5">The sequence shown here is derived from an EMBL/GenBank/DDBJ whole genome shotgun (WGS) entry which is preliminary data.</text>
</comment>
<feature type="region of interest" description="Disordered" evidence="2">
    <location>
        <begin position="277"/>
        <end position="336"/>
    </location>
</feature>
<gene>
    <name evidence="5" type="ORF">FA13DRAFT_1741259</name>
</gene>
<protein>
    <recommendedName>
        <fullName evidence="7">C3H1-type domain-containing protein</fullName>
    </recommendedName>
</protein>
<dbReference type="PANTHER" id="PTHR37543">
    <property type="entry name" value="CCCH ZINC FINGER DNA BINDING PROTEIN (AFU_ORTHOLOGUE AFUA_5G12760)"/>
    <property type="match status" value="1"/>
</dbReference>
<feature type="domain" description="DUF7923" evidence="3">
    <location>
        <begin position="91"/>
        <end position="264"/>
    </location>
</feature>
<dbReference type="InterPro" id="IPR057683">
    <property type="entry name" value="DUF7923"/>
</dbReference>
<dbReference type="Proteomes" id="UP000298030">
    <property type="component" value="Unassembled WGS sequence"/>
</dbReference>
<dbReference type="AlphaFoldDB" id="A0A4Y7SJQ7"/>
<reference evidence="5 6" key="1">
    <citation type="journal article" date="2019" name="Nat. Ecol. Evol.">
        <title>Megaphylogeny resolves global patterns of mushroom evolution.</title>
        <authorList>
            <person name="Varga T."/>
            <person name="Krizsan K."/>
            <person name="Foldi C."/>
            <person name="Dima B."/>
            <person name="Sanchez-Garcia M."/>
            <person name="Sanchez-Ramirez S."/>
            <person name="Szollosi G.J."/>
            <person name="Szarkandi J.G."/>
            <person name="Papp V."/>
            <person name="Albert L."/>
            <person name="Andreopoulos W."/>
            <person name="Angelini C."/>
            <person name="Antonin V."/>
            <person name="Barry K.W."/>
            <person name="Bougher N.L."/>
            <person name="Buchanan P."/>
            <person name="Buyck B."/>
            <person name="Bense V."/>
            <person name="Catcheside P."/>
            <person name="Chovatia M."/>
            <person name="Cooper J."/>
            <person name="Damon W."/>
            <person name="Desjardin D."/>
            <person name="Finy P."/>
            <person name="Geml J."/>
            <person name="Haridas S."/>
            <person name="Hughes K."/>
            <person name="Justo A."/>
            <person name="Karasinski D."/>
            <person name="Kautmanova I."/>
            <person name="Kiss B."/>
            <person name="Kocsube S."/>
            <person name="Kotiranta H."/>
            <person name="LaButti K.M."/>
            <person name="Lechner B.E."/>
            <person name="Liimatainen K."/>
            <person name="Lipzen A."/>
            <person name="Lukacs Z."/>
            <person name="Mihaltcheva S."/>
            <person name="Morgado L.N."/>
            <person name="Niskanen T."/>
            <person name="Noordeloos M.E."/>
            <person name="Ohm R.A."/>
            <person name="Ortiz-Santana B."/>
            <person name="Ovrebo C."/>
            <person name="Racz N."/>
            <person name="Riley R."/>
            <person name="Savchenko A."/>
            <person name="Shiryaev A."/>
            <person name="Soop K."/>
            <person name="Spirin V."/>
            <person name="Szebenyi C."/>
            <person name="Tomsovsky M."/>
            <person name="Tulloss R.E."/>
            <person name="Uehling J."/>
            <person name="Grigoriev I.V."/>
            <person name="Vagvolgyi C."/>
            <person name="Papp T."/>
            <person name="Martin F.M."/>
            <person name="Miettinen O."/>
            <person name="Hibbett D.S."/>
            <person name="Nagy L.G."/>
        </authorList>
    </citation>
    <scope>NUCLEOTIDE SEQUENCE [LARGE SCALE GENOMIC DNA]</scope>
    <source>
        <strain evidence="5 6">FP101781</strain>
    </source>
</reference>
<evidence type="ECO:0000313" key="5">
    <source>
        <dbReference type="EMBL" id="TEB22065.1"/>
    </source>
</evidence>
<accession>A0A4Y7SJQ7</accession>
<dbReference type="EMBL" id="QPFP01000097">
    <property type="protein sequence ID" value="TEB22065.1"/>
    <property type="molecule type" value="Genomic_DNA"/>
</dbReference>
<keyword evidence="6" id="KW-1185">Reference proteome</keyword>
<sequence length="462" mass="50815">MPLLDSISNDTAPTPAHERLVSLYRGMGDEIREIVENERKSQTTLHDVERELSISKRAFTSIELENAALKREKEELERIRDDLLNQLKPCRIAVLIDGDGAIFNVDLIAEGQAGGHRAASMLSESIKQQFPGRPHLEISVYAFLNKQGLAQTFGRISKYDAKNKLGEFMTGFNQASERFIIADVGYAKEGADAKIKGFLDAELRLPQTERIIFGGCHDNGYVTALRSQITSGYKQKLMLLQSYNEIASGIRDLDLPVLLIPGLFMAGNLDALQTPGSFASELPSGGSAPAFTGPPPPTPRKRGASRARSDMSEPVTERSSPTSVTPGTRSVDPTLPLWSQKPPPCVLYYLSPTGCKHSPCQFDHLYDFTPAQLDALRKKAKSLPCTAMTKNNKCPWGDTCIYGHKCMYIDKCKYAKNGKCKFKGATMHTPHPQVSPSQSVQFRATDHFMGTNSPAQATSMEA</sequence>
<keyword evidence="1" id="KW-0175">Coiled coil</keyword>
<dbReference type="PANTHER" id="PTHR37543:SF1">
    <property type="entry name" value="CCCH ZINC FINGER DNA BINDING PROTEIN (AFU_ORTHOLOGUE AFUA_5G12760)"/>
    <property type="match status" value="1"/>
</dbReference>